<evidence type="ECO:0000313" key="2">
    <source>
        <dbReference type="Proteomes" id="UP000836387"/>
    </source>
</evidence>
<keyword evidence="2" id="KW-1185">Reference proteome</keyword>
<comment type="caution">
    <text evidence="1">The sequence shown here is derived from an EMBL/GenBank/DDBJ whole genome shotgun (WGS) entry which is preliminary data.</text>
</comment>
<dbReference type="EMBL" id="CADEHS020000524">
    <property type="protein sequence ID" value="CAG9953396.1"/>
    <property type="molecule type" value="Genomic_DNA"/>
</dbReference>
<proteinExistence type="predicted"/>
<reference evidence="1" key="2">
    <citation type="submission" date="2021-10" db="EMBL/GenBank/DDBJ databases">
        <authorList>
            <person name="Piombo E."/>
        </authorList>
    </citation>
    <scope>NUCLEOTIDE SEQUENCE</scope>
</reference>
<reference evidence="1" key="1">
    <citation type="submission" date="2020-04" db="EMBL/GenBank/DDBJ databases">
        <authorList>
            <person name="Broberg M."/>
        </authorList>
    </citation>
    <scope>NUCLEOTIDE SEQUENCE</scope>
</reference>
<sequence length="425" mass="47734">MATAETHFDGLLTLLGLYLLEGRLDTLMDFDEELTTRYLVLTCNVIHAVRSRMQEAGLVNKRNAWPSPTNLEEDLALLYSQHSGYSGDTGRLQLRLKATAMLPFFFAAFPPTAKFHHLDGFPLIECLKTLTGLTESIGQSQNTGDMRWAPVECSASKLNYTMVISHALSLVGVTEKIDPDCLFAKNSVAASWCSIAITSGLYLHGASGLSNADKPIEHQLFRLLMTMLVRDLNQTSNESNVRILSDLWFWQHFVGAYSLAWHQSYVYDETMQAIESYFHSSIRSWSEACNVAQWEEAQQRLFKVAWSLSQPQVLAERVWGRALRKQQRARKPKVRTGCVTCKARHVKCDERKPSCLRCERAGVSCGGFIKAPIKKKPEIIRSTTSLIPIRPRPEKPEYSDTSGQMYPCSPVGLATVSHPLQTEKG</sequence>
<dbReference type="Proteomes" id="UP000836387">
    <property type="component" value="Unassembled WGS sequence"/>
</dbReference>
<accession>A0ACA9UJ10</accession>
<organism evidence="1 2">
    <name type="scientific">Clonostachys rosea f. rosea IK726</name>
    <dbReference type="NCBI Taxonomy" id="1349383"/>
    <lineage>
        <taxon>Eukaryota</taxon>
        <taxon>Fungi</taxon>
        <taxon>Dikarya</taxon>
        <taxon>Ascomycota</taxon>
        <taxon>Pezizomycotina</taxon>
        <taxon>Sordariomycetes</taxon>
        <taxon>Hypocreomycetidae</taxon>
        <taxon>Hypocreales</taxon>
        <taxon>Bionectriaceae</taxon>
        <taxon>Clonostachys</taxon>
    </lineage>
</organism>
<evidence type="ECO:0000313" key="1">
    <source>
        <dbReference type="EMBL" id="CAG9953396.1"/>
    </source>
</evidence>
<protein>
    <submittedName>
        <fullName evidence="1">Uncharacterized protein</fullName>
    </submittedName>
</protein>
<gene>
    <name evidence="1" type="ORF">CRV2_00019597</name>
</gene>
<name>A0ACA9UJ10_BIOOC</name>